<evidence type="ECO:0000256" key="3">
    <source>
        <dbReference type="ARBA" id="ARBA00022989"/>
    </source>
</evidence>
<dbReference type="InterPro" id="IPR003510">
    <property type="entry name" value="Fumarate_red_C"/>
</dbReference>
<dbReference type="SUPFAM" id="SSF81343">
    <property type="entry name" value="Fumarate reductase respiratory complex transmembrane subunits"/>
    <property type="match status" value="1"/>
</dbReference>
<dbReference type="EMBL" id="OBEG01000009">
    <property type="protein sequence ID" value="SNY89523.1"/>
    <property type="molecule type" value="Genomic_DNA"/>
</dbReference>
<sequence length="130" mass="15088">MTTAPRLYRKPVSLIWWAQRRSYLLFVLRELSSVFVAWFVVYLLLLIHAVSSGNDEYQRFLNWSASPWVVALNTIALLFVLLHAITWFDLAPKAMVVRVRGRRVAPVVVLGLHYLLWAVLTALVLWVVLR</sequence>
<dbReference type="Gene3D" id="1.20.1300.10">
    <property type="entry name" value="Fumarate reductase/succinate dehydrogenase, transmembrane subunit"/>
    <property type="match status" value="1"/>
</dbReference>
<evidence type="ECO:0000256" key="5">
    <source>
        <dbReference type="SAM" id="Phobius"/>
    </source>
</evidence>
<dbReference type="OrthoDB" id="8909678at2"/>
<dbReference type="InterPro" id="IPR034804">
    <property type="entry name" value="SQR/QFR_C/D"/>
</dbReference>
<dbReference type="RefSeq" id="WP_097248339.1">
    <property type="nucleotide sequence ID" value="NZ_JAMTCW010000011.1"/>
</dbReference>
<evidence type="ECO:0000256" key="1">
    <source>
        <dbReference type="ARBA" id="ARBA00022475"/>
    </source>
</evidence>
<keyword evidence="4 5" id="KW-0472">Membrane</keyword>
<accession>A0A285LYI2</accession>
<evidence type="ECO:0000313" key="7">
    <source>
        <dbReference type="Proteomes" id="UP000219565"/>
    </source>
</evidence>
<evidence type="ECO:0000256" key="4">
    <source>
        <dbReference type="ARBA" id="ARBA00023136"/>
    </source>
</evidence>
<reference evidence="6 7" key="1">
    <citation type="submission" date="2017-09" db="EMBL/GenBank/DDBJ databases">
        <authorList>
            <person name="Ehlers B."/>
            <person name="Leendertz F.H."/>
        </authorList>
    </citation>
    <scope>NUCLEOTIDE SEQUENCE [LARGE SCALE GENOMIC DNA]</scope>
    <source>
        <strain evidence="6 7">DSM 45537</strain>
    </source>
</reference>
<dbReference type="STRING" id="1379680.GCA_001612615_04447"/>
<dbReference type="GO" id="GO:0016020">
    <property type="term" value="C:membrane"/>
    <property type="evidence" value="ECO:0007669"/>
    <property type="project" value="InterPro"/>
</dbReference>
<dbReference type="AlphaFoldDB" id="A0A285LYI2"/>
<dbReference type="Pfam" id="PF02300">
    <property type="entry name" value="Fumarate_red_C"/>
    <property type="match status" value="1"/>
</dbReference>
<feature type="transmembrane region" description="Helical" evidence="5">
    <location>
        <begin position="68"/>
        <end position="92"/>
    </location>
</feature>
<dbReference type="PIRSF" id="PIRSF000180">
    <property type="entry name" value="FrdC"/>
    <property type="match status" value="1"/>
</dbReference>
<keyword evidence="2 5" id="KW-0812">Transmembrane</keyword>
<evidence type="ECO:0000256" key="2">
    <source>
        <dbReference type="ARBA" id="ARBA00022692"/>
    </source>
</evidence>
<feature type="transmembrane region" description="Helical" evidence="5">
    <location>
        <begin position="104"/>
        <end position="129"/>
    </location>
</feature>
<dbReference type="Proteomes" id="UP000219565">
    <property type="component" value="Unassembled WGS sequence"/>
</dbReference>
<proteinExistence type="predicted"/>
<keyword evidence="1" id="KW-1003">Cell membrane</keyword>
<gene>
    <name evidence="6" type="ORF">SAMN04244553_6542</name>
</gene>
<organism evidence="6 7">
    <name type="scientific">Nocardia amikacinitolerans</name>
    <dbReference type="NCBI Taxonomy" id="756689"/>
    <lineage>
        <taxon>Bacteria</taxon>
        <taxon>Bacillati</taxon>
        <taxon>Actinomycetota</taxon>
        <taxon>Actinomycetes</taxon>
        <taxon>Mycobacteriales</taxon>
        <taxon>Nocardiaceae</taxon>
        <taxon>Nocardia</taxon>
    </lineage>
</organism>
<evidence type="ECO:0000313" key="6">
    <source>
        <dbReference type="EMBL" id="SNY89523.1"/>
    </source>
</evidence>
<keyword evidence="3 5" id="KW-1133">Transmembrane helix</keyword>
<protein>
    <submittedName>
        <fullName evidence="6">Fumarate reductase subunit C</fullName>
    </submittedName>
</protein>
<keyword evidence="7" id="KW-1185">Reference proteome</keyword>
<name>A0A285LYI2_9NOCA</name>
<feature type="transmembrane region" description="Helical" evidence="5">
    <location>
        <begin position="23"/>
        <end position="48"/>
    </location>
</feature>